<proteinExistence type="predicted"/>
<reference evidence="2 3" key="1">
    <citation type="submission" date="2024-01" db="EMBL/GenBank/DDBJ databases">
        <title>A draft genome for the cacao thread blight pathogen Marasmiellus scandens.</title>
        <authorList>
            <person name="Baruah I.K."/>
            <person name="Leung J."/>
            <person name="Bukari Y."/>
            <person name="Amoako-Attah I."/>
            <person name="Meinhardt L.W."/>
            <person name="Bailey B.A."/>
            <person name="Cohen S.P."/>
        </authorList>
    </citation>
    <scope>NUCLEOTIDE SEQUENCE [LARGE SCALE GENOMIC DNA]</scope>
    <source>
        <strain evidence="2 3">GH-19</strain>
    </source>
</reference>
<name>A0ABR1JAC9_9AGAR</name>
<protein>
    <submittedName>
        <fullName evidence="2">Uncharacterized protein</fullName>
    </submittedName>
</protein>
<feature type="compositionally biased region" description="Basic and acidic residues" evidence="1">
    <location>
        <begin position="313"/>
        <end position="323"/>
    </location>
</feature>
<feature type="compositionally biased region" description="Polar residues" evidence="1">
    <location>
        <begin position="18"/>
        <end position="30"/>
    </location>
</feature>
<feature type="compositionally biased region" description="Basic residues" evidence="1">
    <location>
        <begin position="1"/>
        <end position="11"/>
    </location>
</feature>
<dbReference type="Proteomes" id="UP001498398">
    <property type="component" value="Unassembled WGS sequence"/>
</dbReference>
<sequence length="420" mass="45787">MALRRSKRRRSLSGSESPNDTSDGNESDTNCAPRKGHKCTKLNVSSALARIREHSRLASVPSSLLTAANRESNAGLKRKGGSSMSARSVSKTSKSSRGSSVKEKDFRAGTVIVLPVGITPIEGSPFFELCEPVSINAGFIEHLKMDGLGWSNEDEGIVIPLTARYEDIQSLISMNLPRLYNFLLPKPPISNPFYNSLTDSSDRETVPLFHLCIRVMRNAELAPSVRGAFPDGAFIARLSKSKSKIAWEENVIVFACHYPVPNTLRSAWSRGQDPDPISFRSPSPDLPLPSEIMKGKGKIKARATTPSGSESSGDDKKANKKDNADEEFEGMAQALRESRISSVRVTRSMTQSAGAGPSTMHPPLEPITISSDSSDYEDTLISGNQSSPYRFAPLAHSRMAREFTNSKSNPFTSAPKSFEF</sequence>
<accession>A0ABR1JAC9</accession>
<feature type="region of interest" description="Disordered" evidence="1">
    <location>
        <begin position="70"/>
        <end position="102"/>
    </location>
</feature>
<feature type="region of interest" description="Disordered" evidence="1">
    <location>
        <begin position="269"/>
        <end position="389"/>
    </location>
</feature>
<evidence type="ECO:0000256" key="1">
    <source>
        <dbReference type="SAM" id="MobiDB-lite"/>
    </source>
</evidence>
<evidence type="ECO:0000313" key="3">
    <source>
        <dbReference type="Proteomes" id="UP001498398"/>
    </source>
</evidence>
<feature type="region of interest" description="Disordered" evidence="1">
    <location>
        <begin position="1"/>
        <end position="37"/>
    </location>
</feature>
<keyword evidence="3" id="KW-1185">Reference proteome</keyword>
<dbReference type="EMBL" id="JBANRG010000029">
    <property type="protein sequence ID" value="KAK7452120.1"/>
    <property type="molecule type" value="Genomic_DNA"/>
</dbReference>
<feature type="compositionally biased region" description="Low complexity" evidence="1">
    <location>
        <begin position="82"/>
        <end position="99"/>
    </location>
</feature>
<evidence type="ECO:0000313" key="2">
    <source>
        <dbReference type="EMBL" id="KAK7452120.1"/>
    </source>
</evidence>
<feature type="compositionally biased region" description="Polar residues" evidence="1">
    <location>
        <begin position="340"/>
        <end position="353"/>
    </location>
</feature>
<gene>
    <name evidence="2" type="ORF">VKT23_012225</name>
</gene>
<organism evidence="2 3">
    <name type="scientific">Marasmiellus scandens</name>
    <dbReference type="NCBI Taxonomy" id="2682957"/>
    <lineage>
        <taxon>Eukaryota</taxon>
        <taxon>Fungi</taxon>
        <taxon>Dikarya</taxon>
        <taxon>Basidiomycota</taxon>
        <taxon>Agaricomycotina</taxon>
        <taxon>Agaricomycetes</taxon>
        <taxon>Agaricomycetidae</taxon>
        <taxon>Agaricales</taxon>
        <taxon>Marasmiineae</taxon>
        <taxon>Omphalotaceae</taxon>
        <taxon>Marasmiellus</taxon>
    </lineage>
</organism>
<comment type="caution">
    <text evidence="2">The sequence shown here is derived from an EMBL/GenBank/DDBJ whole genome shotgun (WGS) entry which is preliminary data.</text>
</comment>